<dbReference type="STRING" id="370526.SAMN04489835_1392"/>
<gene>
    <name evidence="2" type="ORF">SAMN04489835_1392</name>
</gene>
<dbReference type="Proteomes" id="UP000182915">
    <property type="component" value="Chromosome I"/>
</dbReference>
<accession>A0A1H6J4U6</accession>
<evidence type="ECO:0000256" key="1">
    <source>
        <dbReference type="SAM" id="SignalP"/>
    </source>
</evidence>
<evidence type="ECO:0000313" key="3">
    <source>
        <dbReference type="Proteomes" id="UP000182915"/>
    </source>
</evidence>
<evidence type="ECO:0000313" key="2">
    <source>
        <dbReference type="EMBL" id="SEH55730.1"/>
    </source>
</evidence>
<proteinExistence type="predicted"/>
<keyword evidence="3" id="KW-1185">Reference proteome</keyword>
<name>A0A1H6J4U6_MYCRU</name>
<sequence length="41" mass="4185">MKLVAVLAMIAAAAAVAVWRSRTGAEVWHVAPDAPSANQGP</sequence>
<dbReference type="AlphaFoldDB" id="A0A1H6J4U6"/>
<dbReference type="EMBL" id="LT629971">
    <property type="protein sequence ID" value="SEH55730.1"/>
    <property type="molecule type" value="Genomic_DNA"/>
</dbReference>
<feature type="signal peptide" evidence="1">
    <location>
        <begin position="1"/>
        <end position="17"/>
    </location>
</feature>
<keyword evidence="1" id="KW-0732">Signal</keyword>
<protein>
    <submittedName>
        <fullName evidence="2">Uncharacterized protein</fullName>
    </submittedName>
</protein>
<feature type="chain" id="PRO_5039053691" evidence="1">
    <location>
        <begin position="18"/>
        <end position="41"/>
    </location>
</feature>
<dbReference type="RefSeq" id="WP_268875588.1">
    <property type="nucleotide sequence ID" value="NZ_LT629971.1"/>
</dbReference>
<reference evidence="3" key="1">
    <citation type="submission" date="2016-10" db="EMBL/GenBank/DDBJ databases">
        <authorList>
            <person name="Varghese N."/>
            <person name="Submissions S."/>
        </authorList>
    </citation>
    <scope>NUCLEOTIDE SEQUENCE [LARGE SCALE GENOMIC DNA]</scope>
    <source>
        <strain evidence="3">DSM 45405</strain>
    </source>
</reference>
<organism evidence="2 3">
    <name type="scientific">Mycolicibacterium rutilum</name>
    <name type="common">Mycobacterium rutilum</name>
    <dbReference type="NCBI Taxonomy" id="370526"/>
    <lineage>
        <taxon>Bacteria</taxon>
        <taxon>Bacillati</taxon>
        <taxon>Actinomycetota</taxon>
        <taxon>Actinomycetes</taxon>
        <taxon>Mycobacteriales</taxon>
        <taxon>Mycobacteriaceae</taxon>
        <taxon>Mycolicibacterium</taxon>
    </lineage>
</organism>